<evidence type="ECO:0000259" key="1">
    <source>
        <dbReference type="Pfam" id="PF12697"/>
    </source>
</evidence>
<dbReference type="SUPFAM" id="SSF53474">
    <property type="entry name" value="alpha/beta-Hydrolases"/>
    <property type="match status" value="1"/>
</dbReference>
<proteinExistence type="predicted"/>
<accession>A0A263D0L5</accession>
<dbReference type="GO" id="GO:0016020">
    <property type="term" value="C:membrane"/>
    <property type="evidence" value="ECO:0007669"/>
    <property type="project" value="TreeGrafter"/>
</dbReference>
<dbReference type="EMBL" id="NKYE01000010">
    <property type="protein sequence ID" value="OZM71980.1"/>
    <property type="molecule type" value="Genomic_DNA"/>
</dbReference>
<dbReference type="OrthoDB" id="7185741at2"/>
<evidence type="ECO:0000313" key="2">
    <source>
        <dbReference type="EMBL" id="OZM71980.1"/>
    </source>
</evidence>
<dbReference type="InterPro" id="IPR000073">
    <property type="entry name" value="AB_hydrolase_1"/>
</dbReference>
<keyword evidence="3" id="KW-1185">Reference proteome</keyword>
<dbReference type="Gene3D" id="3.40.50.1820">
    <property type="entry name" value="alpha/beta hydrolase"/>
    <property type="match status" value="1"/>
</dbReference>
<dbReference type="Proteomes" id="UP000242444">
    <property type="component" value="Unassembled WGS sequence"/>
</dbReference>
<protein>
    <submittedName>
        <fullName evidence="2">Thioesterase</fullName>
    </submittedName>
</protein>
<sequence>MRRISKLVKVVTTPVRMDRSRATTMVERLSAITHLVASLEYLATERDRRHGGFNNWRIAKRTFHARSPRLAKVFDLAAEPGNTRRLHGARALAAASLQLPLPAKARLAADGVITASTLSLYPRHHYGTDGSDQVSFLCQAVVTISRAGGRNSRIVDACLWFVALQSVLSYAVSGWVKVASSTWRTGEAVTGVMRTLTYGDRTLWTLLRRYPRVAKVLGTGVLALECSFPAVFLGRGRLTPAFVASAASFHLANARFMALGRFFWAFLAMHPAVLYVTGPRQVSGPRRDDVLPAVCGALAAGFLGAGQVARSRTRAVVLAGRPGEERFTAPSGNVLSLRRTEASAGGDAPLLVHCNGLAATAEHWEWIVRGLGDRYDTVTYQRAGYGRSVRHDVDEDTLGTTIDDLVALVRHVAGSRPVVLVGHSLGGYLALRAVERLAGTVTGLALLDSSHPGELNRSDRQRQGSETLTSTLQLMPRSLHLGLGLLLKQPEWVDRMPEQVRELALAQYRDAQLWTAGRREWRATLADFDEFDGTLPSCPVPALVLTAGRTADTDPVQCELHDELAANATESVRHVVSGVDHDQILTDQDAATRVVGLMADFLRGLSDDQEGSRDVDAAS</sequence>
<evidence type="ECO:0000313" key="3">
    <source>
        <dbReference type="Proteomes" id="UP000242444"/>
    </source>
</evidence>
<dbReference type="InterPro" id="IPR029058">
    <property type="entry name" value="AB_hydrolase_fold"/>
</dbReference>
<dbReference type="PANTHER" id="PTHR43798:SF33">
    <property type="entry name" value="HYDROLASE, PUTATIVE (AFU_ORTHOLOGUE AFUA_2G14860)-RELATED"/>
    <property type="match status" value="1"/>
</dbReference>
<reference evidence="2 3" key="1">
    <citation type="submission" date="2017-07" db="EMBL/GenBank/DDBJ databases">
        <title>Amycolatopsis antarcticus sp. nov., isolated from the surface of an Antarcticus brown macroalga.</title>
        <authorList>
            <person name="Wang J."/>
            <person name="Leiva S."/>
            <person name="Huang J."/>
            <person name="Huang Y."/>
        </authorList>
    </citation>
    <scope>NUCLEOTIDE SEQUENCE [LARGE SCALE GENOMIC DNA]</scope>
    <source>
        <strain evidence="2 3">AU-G6</strain>
    </source>
</reference>
<dbReference type="InterPro" id="IPR050266">
    <property type="entry name" value="AB_hydrolase_sf"/>
</dbReference>
<dbReference type="AlphaFoldDB" id="A0A263D0L5"/>
<name>A0A263D0L5_9PSEU</name>
<dbReference type="Pfam" id="PF12697">
    <property type="entry name" value="Abhydrolase_6"/>
    <property type="match status" value="1"/>
</dbReference>
<dbReference type="GO" id="GO:0003824">
    <property type="term" value="F:catalytic activity"/>
    <property type="evidence" value="ECO:0007669"/>
    <property type="project" value="UniProtKB-ARBA"/>
</dbReference>
<feature type="domain" description="AB hydrolase-1" evidence="1">
    <location>
        <begin position="351"/>
        <end position="587"/>
    </location>
</feature>
<gene>
    <name evidence="2" type="ORF">CFN78_17750</name>
</gene>
<dbReference type="RefSeq" id="WP_094863936.1">
    <property type="nucleotide sequence ID" value="NZ_NKYE01000010.1"/>
</dbReference>
<organism evidence="2 3">
    <name type="scientific">Amycolatopsis antarctica</name>
    <dbReference type="NCBI Taxonomy" id="1854586"/>
    <lineage>
        <taxon>Bacteria</taxon>
        <taxon>Bacillati</taxon>
        <taxon>Actinomycetota</taxon>
        <taxon>Actinomycetes</taxon>
        <taxon>Pseudonocardiales</taxon>
        <taxon>Pseudonocardiaceae</taxon>
        <taxon>Amycolatopsis</taxon>
    </lineage>
</organism>
<dbReference type="PANTHER" id="PTHR43798">
    <property type="entry name" value="MONOACYLGLYCEROL LIPASE"/>
    <property type="match status" value="1"/>
</dbReference>
<comment type="caution">
    <text evidence="2">The sequence shown here is derived from an EMBL/GenBank/DDBJ whole genome shotgun (WGS) entry which is preliminary data.</text>
</comment>
<dbReference type="InParanoid" id="A0A263D0L5"/>